<dbReference type="EMBL" id="BQNB010017525">
    <property type="protein sequence ID" value="GJT64226.1"/>
    <property type="molecule type" value="Genomic_DNA"/>
</dbReference>
<organism evidence="1 2">
    <name type="scientific">Tanacetum coccineum</name>
    <dbReference type="NCBI Taxonomy" id="301880"/>
    <lineage>
        <taxon>Eukaryota</taxon>
        <taxon>Viridiplantae</taxon>
        <taxon>Streptophyta</taxon>
        <taxon>Embryophyta</taxon>
        <taxon>Tracheophyta</taxon>
        <taxon>Spermatophyta</taxon>
        <taxon>Magnoliopsida</taxon>
        <taxon>eudicotyledons</taxon>
        <taxon>Gunneridae</taxon>
        <taxon>Pentapetalae</taxon>
        <taxon>asterids</taxon>
        <taxon>campanulids</taxon>
        <taxon>Asterales</taxon>
        <taxon>Asteraceae</taxon>
        <taxon>Asteroideae</taxon>
        <taxon>Anthemideae</taxon>
        <taxon>Anthemidinae</taxon>
        <taxon>Tanacetum</taxon>
    </lineage>
</organism>
<gene>
    <name evidence="1" type="ORF">Tco_1015706</name>
</gene>
<proteinExistence type="predicted"/>
<comment type="caution">
    <text evidence="1">The sequence shown here is derived from an EMBL/GenBank/DDBJ whole genome shotgun (WGS) entry which is preliminary data.</text>
</comment>
<accession>A0ABQ5FLM1</accession>
<reference evidence="1" key="1">
    <citation type="journal article" date="2022" name="Int. J. Mol. Sci.">
        <title>Draft Genome of Tanacetum Coccineum: Genomic Comparison of Closely Related Tanacetum-Family Plants.</title>
        <authorList>
            <person name="Yamashiro T."/>
            <person name="Shiraishi A."/>
            <person name="Nakayama K."/>
            <person name="Satake H."/>
        </authorList>
    </citation>
    <scope>NUCLEOTIDE SEQUENCE</scope>
</reference>
<evidence type="ECO:0000313" key="1">
    <source>
        <dbReference type="EMBL" id="GJT64226.1"/>
    </source>
</evidence>
<sequence>MVVRGRWGDDGGGGAGVRLRWGRKKGEWRRVAASGYDEWIYRLMRNDFGFAGKSPSEKFSGGGSMVAGGGWWLPEFMRERETSDVCSPILRVISSRNLIASTVTNFAYTHESTNSSTTAISEENIQLHESRPSSRKLVRNLKSCNNLIHNLTPQLIKQDLS</sequence>
<protein>
    <submittedName>
        <fullName evidence="1">Uncharacterized protein</fullName>
    </submittedName>
</protein>
<evidence type="ECO:0000313" key="2">
    <source>
        <dbReference type="Proteomes" id="UP001151760"/>
    </source>
</evidence>
<keyword evidence="2" id="KW-1185">Reference proteome</keyword>
<reference evidence="1" key="2">
    <citation type="submission" date="2022-01" db="EMBL/GenBank/DDBJ databases">
        <authorList>
            <person name="Yamashiro T."/>
            <person name="Shiraishi A."/>
            <person name="Satake H."/>
            <person name="Nakayama K."/>
        </authorList>
    </citation>
    <scope>NUCLEOTIDE SEQUENCE</scope>
</reference>
<name>A0ABQ5FLM1_9ASTR</name>
<dbReference type="Proteomes" id="UP001151760">
    <property type="component" value="Unassembled WGS sequence"/>
</dbReference>